<name>A0A4Y3TQ89_9PROT</name>
<dbReference type="SUPFAM" id="SSF81342">
    <property type="entry name" value="Transmembrane di-heme cytochromes"/>
    <property type="match status" value="1"/>
</dbReference>
<keyword evidence="1" id="KW-0472">Membrane</keyword>
<reference evidence="2 3" key="1">
    <citation type="submission" date="2019-06" db="EMBL/GenBank/DDBJ databases">
        <title>Whole genome shotgun sequence of Acetobacter peroxydans NBRC 13755.</title>
        <authorList>
            <person name="Hosoyama A."/>
            <person name="Uohara A."/>
            <person name="Ohji S."/>
            <person name="Ichikawa N."/>
        </authorList>
    </citation>
    <scope>NUCLEOTIDE SEQUENCE [LARGE SCALE GENOMIC DNA]</scope>
    <source>
        <strain evidence="2 3">NBRC 13755</strain>
    </source>
</reference>
<keyword evidence="1" id="KW-0812">Transmembrane</keyword>
<evidence type="ECO:0000313" key="3">
    <source>
        <dbReference type="Proteomes" id="UP000317730"/>
    </source>
</evidence>
<evidence type="ECO:0000313" key="2">
    <source>
        <dbReference type="EMBL" id="GEB85191.1"/>
    </source>
</evidence>
<dbReference type="EMBL" id="BJMV01000004">
    <property type="protein sequence ID" value="GEB85191.1"/>
    <property type="molecule type" value="Genomic_DNA"/>
</dbReference>
<keyword evidence="1" id="KW-1133">Transmembrane helix</keyword>
<keyword evidence="3" id="KW-1185">Reference proteome</keyword>
<dbReference type="GO" id="GO:0022904">
    <property type="term" value="P:respiratory electron transport chain"/>
    <property type="evidence" value="ECO:0007669"/>
    <property type="project" value="InterPro"/>
</dbReference>
<accession>A0A4Y3TQ89</accession>
<dbReference type="Proteomes" id="UP000317730">
    <property type="component" value="Unassembled WGS sequence"/>
</dbReference>
<dbReference type="InterPro" id="IPR016174">
    <property type="entry name" value="Di-haem_cyt_TM"/>
</dbReference>
<sequence>MLALSNVRADTMATPASTASGITRYTTVAIILHWMIALGILTLIAMGLIMPGVLRTPARR</sequence>
<comment type="caution">
    <text evidence="2">The sequence shown here is derived from an EMBL/GenBank/DDBJ whole genome shotgun (WGS) entry which is preliminary data.</text>
</comment>
<organism evidence="2 3">
    <name type="scientific">Acetobacter peroxydans</name>
    <dbReference type="NCBI Taxonomy" id="104098"/>
    <lineage>
        <taxon>Bacteria</taxon>
        <taxon>Pseudomonadati</taxon>
        <taxon>Pseudomonadota</taxon>
        <taxon>Alphaproteobacteria</taxon>
        <taxon>Acetobacterales</taxon>
        <taxon>Acetobacteraceae</taxon>
        <taxon>Acetobacter</taxon>
    </lineage>
</organism>
<protein>
    <recommendedName>
        <fullName evidence="4">Cytochrome b561 bacterial/Ni-hydrogenase domain-containing protein</fullName>
    </recommendedName>
</protein>
<evidence type="ECO:0008006" key="4">
    <source>
        <dbReference type="Google" id="ProtNLM"/>
    </source>
</evidence>
<feature type="transmembrane region" description="Helical" evidence="1">
    <location>
        <begin position="31"/>
        <end position="54"/>
    </location>
</feature>
<dbReference type="AlphaFoldDB" id="A0A4Y3TQ89"/>
<gene>
    <name evidence="2" type="ORF">APE01nite_09880</name>
</gene>
<proteinExistence type="predicted"/>
<dbReference type="GO" id="GO:0016020">
    <property type="term" value="C:membrane"/>
    <property type="evidence" value="ECO:0007669"/>
    <property type="project" value="InterPro"/>
</dbReference>
<evidence type="ECO:0000256" key="1">
    <source>
        <dbReference type="SAM" id="Phobius"/>
    </source>
</evidence>